<protein>
    <submittedName>
        <fullName evidence="1">Uncharacterized protein</fullName>
    </submittedName>
</protein>
<evidence type="ECO:0000313" key="2">
    <source>
        <dbReference type="Proteomes" id="UP001054889"/>
    </source>
</evidence>
<dbReference type="PANTHER" id="PTHR33472:SF18">
    <property type="entry name" value="OS09G0327500 PROTEIN"/>
    <property type="match status" value="1"/>
</dbReference>
<proteinExistence type="predicted"/>
<sequence length="128" mass="13390">MAFNNNTVAPELNNAVAKLATVLTGGADDATTIITLAGENHGAIMEEANGDAEDLVVVGNADADDKDQEEGEEESVVSAYTSSNYQAVNNSVLVAGSCAVNDPGVHVIVVEHVDEIHDYDQDIDGQEF</sequence>
<gene>
    <name evidence="1" type="primary">gb27338</name>
    <name evidence="1" type="ORF">PR202_gb27338</name>
</gene>
<reference evidence="1" key="2">
    <citation type="submission" date="2021-12" db="EMBL/GenBank/DDBJ databases">
        <title>Resequencing data analysis of finger millet.</title>
        <authorList>
            <person name="Hatakeyama M."/>
            <person name="Aluri S."/>
            <person name="Balachadran M.T."/>
            <person name="Sivarajan S.R."/>
            <person name="Poveda L."/>
            <person name="Shimizu-Inatsugi R."/>
            <person name="Schlapbach R."/>
            <person name="Sreeman S.M."/>
            <person name="Shimizu K.K."/>
        </authorList>
    </citation>
    <scope>NUCLEOTIDE SEQUENCE</scope>
</reference>
<dbReference type="AlphaFoldDB" id="A0AAV5FRK2"/>
<dbReference type="Proteomes" id="UP001054889">
    <property type="component" value="Unassembled WGS sequence"/>
</dbReference>
<name>A0AAV5FRK2_ELECO</name>
<organism evidence="1 2">
    <name type="scientific">Eleusine coracana subsp. coracana</name>
    <dbReference type="NCBI Taxonomy" id="191504"/>
    <lineage>
        <taxon>Eukaryota</taxon>
        <taxon>Viridiplantae</taxon>
        <taxon>Streptophyta</taxon>
        <taxon>Embryophyta</taxon>
        <taxon>Tracheophyta</taxon>
        <taxon>Spermatophyta</taxon>
        <taxon>Magnoliopsida</taxon>
        <taxon>Liliopsida</taxon>
        <taxon>Poales</taxon>
        <taxon>Poaceae</taxon>
        <taxon>PACMAD clade</taxon>
        <taxon>Chloridoideae</taxon>
        <taxon>Cynodonteae</taxon>
        <taxon>Eleusininae</taxon>
        <taxon>Eleusine</taxon>
    </lineage>
</organism>
<comment type="caution">
    <text evidence="1">The sequence shown here is derived from an EMBL/GenBank/DDBJ whole genome shotgun (WGS) entry which is preliminary data.</text>
</comment>
<accession>A0AAV5FRK2</accession>
<dbReference type="PANTHER" id="PTHR33472">
    <property type="entry name" value="OS01G0106600 PROTEIN"/>
    <property type="match status" value="1"/>
</dbReference>
<reference evidence="1" key="1">
    <citation type="journal article" date="2018" name="DNA Res.">
        <title>Multiple hybrid de novo genome assembly of finger millet, an orphan allotetraploid crop.</title>
        <authorList>
            <person name="Hatakeyama M."/>
            <person name="Aluri S."/>
            <person name="Balachadran M.T."/>
            <person name="Sivarajan S.R."/>
            <person name="Patrignani A."/>
            <person name="Gruter S."/>
            <person name="Poveda L."/>
            <person name="Shimizu-Inatsugi R."/>
            <person name="Baeten J."/>
            <person name="Francoijs K.J."/>
            <person name="Nataraja K.N."/>
            <person name="Reddy Y.A.N."/>
            <person name="Phadnis S."/>
            <person name="Ravikumar R.L."/>
            <person name="Schlapbach R."/>
            <person name="Sreeman S.M."/>
            <person name="Shimizu K.K."/>
        </authorList>
    </citation>
    <scope>NUCLEOTIDE SEQUENCE</scope>
</reference>
<dbReference type="EMBL" id="BQKI01000096">
    <property type="protein sequence ID" value="GJN38309.1"/>
    <property type="molecule type" value="Genomic_DNA"/>
</dbReference>
<keyword evidence="2" id="KW-1185">Reference proteome</keyword>
<evidence type="ECO:0000313" key="1">
    <source>
        <dbReference type="EMBL" id="GJN38309.1"/>
    </source>
</evidence>